<accession>J4KL28</accession>
<dbReference type="InParanoid" id="J4KL28"/>
<dbReference type="EMBL" id="JH725207">
    <property type="protein sequence ID" value="EJP61479.1"/>
    <property type="molecule type" value="Genomic_DNA"/>
</dbReference>
<dbReference type="OrthoDB" id="341259at2759"/>
<evidence type="ECO:0000313" key="2">
    <source>
        <dbReference type="Proteomes" id="UP000002762"/>
    </source>
</evidence>
<dbReference type="GeneID" id="19892570"/>
<dbReference type="HOGENOM" id="CLU_953122_0_0_1"/>
<organism evidence="1 2">
    <name type="scientific">Beauveria bassiana (strain ARSEF 2860)</name>
    <name type="common">White muscardine disease fungus</name>
    <name type="synonym">Tritirachium shiotae</name>
    <dbReference type="NCBI Taxonomy" id="655819"/>
    <lineage>
        <taxon>Eukaryota</taxon>
        <taxon>Fungi</taxon>
        <taxon>Dikarya</taxon>
        <taxon>Ascomycota</taxon>
        <taxon>Pezizomycotina</taxon>
        <taxon>Sordariomycetes</taxon>
        <taxon>Hypocreomycetidae</taxon>
        <taxon>Hypocreales</taxon>
        <taxon>Cordycipitaceae</taxon>
        <taxon>Beauveria</taxon>
    </lineage>
</organism>
<dbReference type="Proteomes" id="UP000002762">
    <property type="component" value="Unassembled WGS sequence"/>
</dbReference>
<dbReference type="STRING" id="655819.J4KL28"/>
<name>J4KL28_BEAB2</name>
<dbReference type="RefSeq" id="XP_008602877.1">
    <property type="nucleotide sequence ID" value="XM_008604655.1"/>
</dbReference>
<proteinExistence type="predicted"/>
<evidence type="ECO:0000313" key="1">
    <source>
        <dbReference type="EMBL" id="EJP61479.1"/>
    </source>
</evidence>
<protein>
    <submittedName>
        <fullName evidence="1">Uncharacterized protein</fullName>
    </submittedName>
</protein>
<keyword evidence="2" id="KW-1185">Reference proteome</keyword>
<gene>
    <name evidence="1" type="ORF">BBA_09558</name>
</gene>
<reference evidence="1 2" key="1">
    <citation type="journal article" date="2012" name="Sci. Rep.">
        <title>Genomic perspectives on the evolution of fungal entomopathogenicity in Beauveria bassiana.</title>
        <authorList>
            <person name="Xiao G."/>
            <person name="Ying S.H."/>
            <person name="Zheng P."/>
            <person name="Wang Z.L."/>
            <person name="Zhang S."/>
            <person name="Xie X.Q."/>
            <person name="Shang Y."/>
            <person name="St Leger R.J."/>
            <person name="Zhao G.P."/>
            <person name="Wang C."/>
            <person name="Feng M.G."/>
        </authorList>
    </citation>
    <scope>NUCLEOTIDE SEQUENCE [LARGE SCALE GENOMIC DNA]</scope>
    <source>
        <strain evidence="1 2">ARSEF 2860</strain>
    </source>
</reference>
<dbReference type="AlphaFoldDB" id="J4KL28"/>
<sequence length="292" mass="32742">MSLTDAGALMEGLLRRLLNIDNGATDMVTLFMCHGVQIQAGTFQELLDVLQSTDFCSDKLRVLRRHPKILKVLHLVHSQYCNISEAKRGTLVKHFMRRVPSEAIGLVHRMPQQDLALTARDQVLPYKYVIVSESRPRASCPYLGSDRRIYTNDSNRLVEWPNELGIIFGGQGLPRHGHHVQGHPVQNCHIRHYHVRDDPSEATTSMMWTPFSNCVFNETGVETTWVLNIMAINPREGFVDSTHDRAADSDTVQGGGLMGGMPQYAIVTADPKSQPLARDRLVAIAEPNTLRL</sequence>